<protein>
    <submittedName>
        <fullName evidence="2">Cytochrome C oxidase subunit I</fullName>
    </submittedName>
</protein>
<dbReference type="Proteomes" id="UP000245081">
    <property type="component" value="Unassembled WGS sequence"/>
</dbReference>
<name>A0A2R5FC36_9PROT</name>
<keyword evidence="3" id="KW-1185">Reference proteome</keyword>
<evidence type="ECO:0000313" key="2">
    <source>
        <dbReference type="EMBL" id="GBG15409.1"/>
    </source>
</evidence>
<comment type="caution">
    <text evidence="2">The sequence shown here is derived from an EMBL/GenBank/DDBJ whole genome shotgun (WGS) entry which is preliminary data.</text>
</comment>
<dbReference type="AlphaFoldDB" id="A0A2R5FC36"/>
<dbReference type="RefSeq" id="WP_181376306.1">
    <property type="nucleotide sequence ID" value="NZ_BDOQ01000018.1"/>
</dbReference>
<reference evidence="2 3" key="1">
    <citation type="journal article" date="2018" name="Environ. Microbiol.">
        <title>Isolation and genomic characterization of Novimethylophilus kurashikiensis gen. nov. sp. nov., a new lanthanide-dependent methylotrophic species of Methylophilaceae.</title>
        <authorList>
            <person name="Lv H."/>
            <person name="Sahin N."/>
            <person name="Tani A."/>
        </authorList>
    </citation>
    <scope>NUCLEOTIDE SEQUENCE [LARGE SCALE GENOMIC DNA]</scope>
    <source>
        <strain evidence="2 3">La2-4</strain>
    </source>
</reference>
<evidence type="ECO:0000313" key="3">
    <source>
        <dbReference type="Proteomes" id="UP000245081"/>
    </source>
</evidence>
<gene>
    <name evidence="2" type="ORF">NMK_3016</name>
</gene>
<feature type="region of interest" description="Disordered" evidence="1">
    <location>
        <begin position="31"/>
        <end position="51"/>
    </location>
</feature>
<organism evidence="2 3">
    <name type="scientific">Novimethylophilus kurashikiensis</name>
    <dbReference type="NCBI Taxonomy" id="1825523"/>
    <lineage>
        <taxon>Bacteria</taxon>
        <taxon>Pseudomonadati</taxon>
        <taxon>Pseudomonadota</taxon>
        <taxon>Betaproteobacteria</taxon>
        <taxon>Nitrosomonadales</taxon>
        <taxon>Methylophilaceae</taxon>
        <taxon>Novimethylophilus</taxon>
    </lineage>
</organism>
<accession>A0A2R5FC36</accession>
<sequence>MCFEWDKRYFRELEEKKNKEKVDQLIKEAEAAAKAEQQSAPATPIKENTVI</sequence>
<dbReference type="EMBL" id="BDOQ01000018">
    <property type="protein sequence ID" value="GBG15409.1"/>
    <property type="molecule type" value="Genomic_DNA"/>
</dbReference>
<evidence type="ECO:0000256" key="1">
    <source>
        <dbReference type="SAM" id="MobiDB-lite"/>
    </source>
</evidence>
<proteinExistence type="predicted"/>